<feature type="active site" description="Nucleophile" evidence="5">
    <location>
        <position position="355"/>
    </location>
</feature>
<dbReference type="FunCoup" id="A0A2I4ASP2">
    <property type="interactions" value="67"/>
</dbReference>
<dbReference type="InParanoid" id="A0A2I4ASP2"/>
<dbReference type="Gene3D" id="3.40.50.150">
    <property type="entry name" value="Vaccinia Virus protein VP39"/>
    <property type="match status" value="1"/>
</dbReference>
<dbReference type="Pfam" id="PF01189">
    <property type="entry name" value="Methyltr_RsmB-F"/>
    <property type="match status" value="1"/>
</dbReference>
<protein>
    <submittedName>
        <fullName evidence="8">tRNA (Cytosine(34)-C(5))-methyltransferase, mitochondrial</fullName>
    </submittedName>
</protein>
<name>A0A2I4ASP2_AUSLI</name>
<reference evidence="8" key="1">
    <citation type="submission" date="2025-08" db="UniProtKB">
        <authorList>
            <consortium name="RefSeq"/>
        </authorList>
    </citation>
    <scope>IDENTIFICATION</scope>
    <source>
        <strain evidence="8">Quisiro</strain>
        <tissue evidence="8">Liver</tissue>
    </source>
</reference>
<keyword evidence="2 5" id="KW-0808">Transferase</keyword>
<feature type="binding site" evidence="5">
    <location>
        <begin position="229"/>
        <end position="235"/>
    </location>
    <ligand>
        <name>S-adenosyl-L-methionine</name>
        <dbReference type="ChEBI" id="CHEBI:59789"/>
    </ligand>
</feature>
<organism evidence="7 8">
    <name type="scientific">Austrofundulus limnaeus</name>
    <name type="common">Annual killifish</name>
    <dbReference type="NCBI Taxonomy" id="52670"/>
    <lineage>
        <taxon>Eukaryota</taxon>
        <taxon>Metazoa</taxon>
        <taxon>Chordata</taxon>
        <taxon>Craniata</taxon>
        <taxon>Vertebrata</taxon>
        <taxon>Euteleostomi</taxon>
        <taxon>Actinopterygii</taxon>
        <taxon>Neopterygii</taxon>
        <taxon>Teleostei</taxon>
        <taxon>Neoteleostei</taxon>
        <taxon>Acanthomorphata</taxon>
        <taxon>Ovalentaria</taxon>
        <taxon>Atherinomorphae</taxon>
        <taxon>Cyprinodontiformes</taxon>
        <taxon>Rivulidae</taxon>
        <taxon>Austrofundulus</taxon>
    </lineage>
</organism>
<dbReference type="GO" id="GO:0008173">
    <property type="term" value="F:RNA methyltransferase activity"/>
    <property type="evidence" value="ECO:0007669"/>
    <property type="project" value="InterPro"/>
</dbReference>
<keyword evidence="3 5" id="KW-0949">S-adenosyl-L-methionine</keyword>
<dbReference type="GO" id="GO:0005762">
    <property type="term" value="C:mitochondrial large ribosomal subunit"/>
    <property type="evidence" value="ECO:0007669"/>
    <property type="project" value="TreeGrafter"/>
</dbReference>
<dbReference type="GO" id="GO:0031167">
    <property type="term" value="P:rRNA methylation"/>
    <property type="evidence" value="ECO:0007669"/>
    <property type="project" value="TreeGrafter"/>
</dbReference>
<feature type="binding site" evidence="5">
    <location>
        <position position="283"/>
    </location>
    <ligand>
        <name>S-adenosyl-L-methionine</name>
        <dbReference type="ChEBI" id="CHEBI:59789"/>
    </ligand>
</feature>
<dbReference type="InterPro" id="IPR001678">
    <property type="entry name" value="MeTrfase_RsmB-F_NOP2_dom"/>
</dbReference>
<evidence type="ECO:0000313" key="7">
    <source>
        <dbReference type="Proteomes" id="UP000192220"/>
    </source>
</evidence>
<dbReference type="PANTHER" id="PTHR22808:SF8">
    <property type="entry name" value="TRNA (CYTOSINE(34)-C(5))-METHYLTRANSFERASE, MITOCHONDRIAL"/>
    <property type="match status" value="1"/>
</dbReference>
<dbReference type="InterPro" id="IPR023267">
    <property type="entry name" value="RCMT"/>
</dbReference>
<dbReference type="GeneID" id="106513987"/>
<dbReference type="InterPro" id="IPR029063">
    <property type="entry name" value="SAM-dependent_MTases_sf"/>
</dbReference>
<evidence type="ECO:0000256" key="4">
    <source>
        <dbReference type="ARBA" id="ARBA00022884"/>
    </source>
</evidence>
<evidence type="ECO:0000256" key="3">
    <source>
        <dbReference type="ARBA" id="ARBA00022691"/>
    </source>
</evidence>
<feature type="domain" description="SAM-dependent MTase RsmB/NOP-type" evidence="6">
    <location>
        <begin position="133"/>
        <end position="440"/>
    </location>
</feature>
<accession>A0A2I4ASP2</accession>
<feature type="binding site" evidence="5">
    <location>
        <position position="301"/>
    </location>
    <ligand>
        <name>S-adenosyl-L-methionine</name>
        <dbReference type="ChEBI" id="CHEBI:59789"/>
    </ligand>
</feature>
<dbReference type="GO" id="GO:0003723">
    <property type="term" value="F:RNA binding"/>
    <property type="evidence" value="ECO:0007669"/>
    <property type="project" value="UniProtKB-UniRule"/>
</dbReference>
<dbReference type="Proteomes" id="UP000192220">
    <property type="component" value="Unplaced"/>
</dbReference>
<dbReference type="PANTHER" id="PTHR22808">
    <property type="entry name" value="NCL1 YEAST -RELATED NOL1/NOP2/FMU SUN DOMAIN-CONTAINING"/>
    <property type="match status" value="1"/>
</dbReference>
<dbReference type="CTD" id="63899"/>
<gene>
    <name evidence="8" type="primary">nsun3</name>
</gene>
<dbReference type="AlphaFoldDB" id="A0A2I4ASP2"/>
<keyword evidence="1 5" id="KW-0489">Methyltransferase</keyword>
<dbReference type="STRING" id="52670.A0A2I4ASP2"/>
<evidence type="ECO:0000259" key="6">
    <source>
        <dbReference type="PROSITE" id="PS51686"/>
    </source>
</evidence>
<keyword evidence="7" id="KW-1185">Reference proteome</keyword>
<feature type="binding site" evidence="5">
    <location>
        <position position="252"/>
    </location>
    <ligand>
        <name>S-adenosyl-L-methionine</name>
        <dbReference type="ChEBI" id="CHEBI:59789"/>
    </ligand>
</feature>
<evidence type="ECO:0000313" key="8">
    <source>
        <dbReference type="RefSeq" id="XP_013858510.1"/>
    </source>
</evidence>
<dbReference type="SUPFAM" id="SSF53335">
    <property type="entry name" value="S-adenosyl-L-methionine-dependent methyltransferases"/>
    <property type="match status" value="1"/>
</dbReference>
<keyword evidence="4 5" id="KW-0694">RNA-binding</keyword>
<comment type="similarity">
    <text evidence="5">Belongs to the class I-like SAM-binding methyltransferase superfamily. RsmB/NOP family.</text>
</comment>
<dbReference type="Gene3D" id="6.20.240.40">
    <property type="match status" value="1"/>
</dbReference>
<dbReference type="PRINTS" id="PR02008">
    <property type="entry name" value="RCMTFAMILY"/>
</dbReference>
<dbReference type="InterPro" id="IPR049560">
    <property type="entry name" value="MeTrfase_RsmB-F_NOP2_cat"/>
</dbReference>
<dbReference type="RefSeq" id="XP_013858510.1">
    <property type="nucleotide sequence ID" value="XM_014003056.1"/>
</dbReference>
<dbReference type="PROSITE" id="PS51686">
    <property type="entry name" value="SAM_MT_RSMB_NOP"/>
    <property type="match status" value="1"/>
</dbReference>
<dbReference type="KEGG" id="alim:106513987"/>
<evidence type="ECO:0000256" key="2">
    <source>
        <dbReference type="ARBA" id="ARBA00022679"/>
    </source>
</evidence>
<evidence type="ECO:0000256" key="1">
    <source>
        <dbReference type="ARBA" id="ARBA00022603"/>
    </source>
</evidence>
<evidence type="ECO:0000256" key="5">
    <source>
        <dbReference type="PROSITE-ProRule" id="PRU01023"/>
    </source>
</evidence>
<sequence>MWRKIYLETKRIRSISLSLNRQTVPDGFLQEVKREESLESKARRIIKKQRPFCSAVLDHFDHQYNEELGDLWPSARVALLDRQSWQYGVMLNRFSTVTDKTQVLQALGFSSLPQQTHVSALLCDGASAVSNSKLEERQDTLLSPPYVSKCPPEDFSLQTDTSSQDPLSEFALSLPHSSLKCYIHPHTLRFPSQAYRPDRLKQYYLLNAASLLPVLALQVRDGDKVLDLCSAPGGKAVAIMQSATPALLCCNEPQPHRRDWLVETLDSFLPCSLSSSVVVSTQDGRSFGNDKADFYDKVLVDAPCSNDRSWLYAGTQQQGEERLEDRKQLPVLQAQLLRSALSAVRRGGVVVYSTCTLSSYENQAVVETVLNDFPEAEVEDLWEEIALPLSKYFAFSPHPAGGRTHSKPPPLPLNRKLGILVVPQPGRTWGPMFLSRIRRK</sequence>
<proteinExistence type="inferred from homology"/>
<dbReference type="OrthoDB" id="8020218at2759"/>